<dbReference type="GO" id="GO:0016567">
    <property type="term" value="P:protein ubiquitination"/>
    <property type="evidence" value="ECO:0007669"/>
    <property type="project" value="TreeGrafter"/>
</dbReference>
<dbReference type="EMBL" id="GDHC01013214">
    <property type="protein sequence ID" value="JAQ05415.1"/>
    <property type="molecule type" value="Transcribed_RNA"/>
</dbReference>
<evidence type="ECO:0000256" key="3">
    <source>
        <dbReference type="PROSITE-ProRule" id="PRU00175"/>
    </source>
</evidence>
<sequence>MNVECTICTDAVNVLKEGNETLTTSALSCGHVFHSDCIVRWIDRSGVRQQGTCPQCRSIVTKKNILRLFFDLVPMENYQDEATIRVNELKNAVQPPRGRPDEARMGESAQQPQTMTIGNKNQLKRED</sequence>
<dbReference type="GO" id="GO:0008270">
    <property type="term" value="F:zinc ion binding"/>
    <property type="evidence" value="ECO:0007669"/>
    <property type="project" value="UniProtKB-KW"/>
</dbReference>
<dbReference type="GO" id="GO:0031297">
    <property type="term" value="P:replication fork processing"/>
    <property type="evidence" value="ECO:0007669"/>
    <property type="project" value="TreeGrafter"/>
</dbReference>
<dbReference type="PANTHER" id="PTHR46569">
    <property type="entry name" value="E3 UBIQUITIN-PROTEIN LIGASE TRAIP"/>
    <property type="match status" value="1"/>
</dbReference>
<feature type="domain" description="RING-type" evidence="5">
    <location>
        <begin position="5"/>
        <end position="57"/>
    </location>
</feature>
<dbReference type="PROSITE" id="PS50089">
    <property type="entry name" value="ZF_RING_2"/>
    <property type="match status" value="1"/>
</dbReference>
<dbReference type="Gene3D" id="3.30.40.10">
    <property type="entry name" value="Zinc/RING finger domain, C3HC4 (zinc finger)"/>
    <property type="match status" value="1"/>
</dbReference>
<evidence type="ECO:0000259" key="5">
    <source>
        <dbReference type="PROSITE" id="PS50089"/>
    </source>
</evidence>
<feature type="non-terminal residue" evidence="6">
    <location>
        <position position="127"/>
    </location>
</feature>
<gene>
    <name evidence="6" type="primary">TRAIP_0</name>
    <name evidence="6" type="ORF">g.57137</name>
</gene>
<dbReference type="AlphaFoldDB" id="A0A146LD20"/>
<dbReference type="SMART" id="SM00184">
    <property type="entry name" value="RING"/>
    <property type="match status" value="1"/>
</dbReference>
<evidence type="ECO:0000256" key="4">
    <source>
        <dbReference type="SAM" id="MobiDB-lite"/>
    </source>
</evidence>
<evidence type="ECO:0000256" key="1">
    <source>
        <dbReference type="ARBA" id="ARBA00022771"/>
    </source>
</evidence>
<dbReference type="InterPro" id="IPR013083">
    <property type="entry name" value="Znf_RING/FYVE/PHD"/>
</dbReference>
<organism evidence="6">
    <name type="scientific">Lygus hesperus</name>
    <name type="common">Western plant bug</name>
    <dbReference type="NCBI Taxonomy" id="30085"/>
    <lineage>
        <taxon>Eukaryota</taxon>
        <taxon>Metazoa</taxon>
        <taxon>Ecdysozoa</taxon>
        <taxon>Arthropoda</taxon>
        <taxon>Hexapoda</taxon>
        <taxon>Insecta</taxon>
        <taxon>Pterygota</taxon>
        <taxon>Neoptera</taxon>
        <taxon>Paraneoptera</taxon>
        <taxon>Hemiptera</taxon>
        <taxon>Heteroptera</taxon>
        <taxon>Panheteroptera</taxon>
        <taxon>Cimicomorpha</taxon>
        <taxon>Miridae</taxon>
        <taxon>Mirini</taxon>
        <taxon>Lygus</taxon>
    </lineage>
</organism>
<proteinExistence type="predicted"/>
<dbReference type="Pfam" id="PF13639">
    <property type="entry name" value="zf-RING_2"/>
    <property type="match status" value="1"/>
</dbReference>
<protein>
    <submittedName>
        <fullName evidence="6">TRAF-interacting protein</fullName>
    </submittedName>
</protein>
<dbReference type="GO" id="GO:0061630">
    <property type="term" value="F:ubiquitin protein ligase activity"/>
    <property type="evidence" value="ECO:0007669"/>
    <property type="project" value="TreeGrafter"/>
</dbReference>
<dbReference type="PANTHER" id="PTHR46569:SF1">
    <property type="entry name" value="E3 UBIQUITIN-PROTEIN LIGASE RFWD3-RELATED"/>
    <property type="match status" value="1"/>
</dbReference>
<reference evidence="6" key="1">
    <citation type="journal article" date="2016" name="Gigascience">
        <title>De novo construction of an expanded transcriptome assembly for the western tarnished plant bug, Lygus hesperus.</title>
        <authorList>
            <person name="Tassone E.E."/>
            <person name="Geib S.M."/>
            <person name="Hall B."/>
            <person name="Fabrick J.A."/>
            <person name="Brent C.S."/>
            <person name="Hull J.J."/>
        </authorList>
    </citation>
    <scope>NUCLEOTIDE SEQUENCE</scope>
</reference>
<dbReference type="GO" id="GO:0005634">
    <property type="term" value="C:nucleus"/>
    <property type="evidence" value="ECO:0007669"/>
    <property type="project" value="TreeGrafter"/>
</dbReference>
<evidence type="ECO:0000256" key="2">
    <source>
        <dbReference type="ARBA" id="ARBA00022833"/>
    </source>
</evidence>
<feature type="region of interest" description="Disordered" evidence="4">
    <location>
        <begin position="91"/>
        <end position="127"/>
    </location>
</feature>
<dbReference type="InterPro" id="IPR052639">
    <property type="entry name" value="TRAIP_ubiq-protein_ligase"/>
</dbReference>
<keyword evidence="1 3" id="KW-0479">Metal-binding</keyword>
<keyword evidence="1 3" id="KW-0863">Zinc-finger</keyword>
<dbReference type="InterPro" id="IPR001841">
    <property type="entry name" value="Znf_RING"/>
</dbReference>
<dbReference type="SUPFAM" id="SSF57850">
    <property type="entry name" value="RING/U-box"/>
    <property type="match status" value="1"/>
</dbReference>
<accession>A0A146LD20</accession>
<evidence type="ECO:0000313" key="6">
    <source>
        <dbReference type="EMBL" id="JAQ05415.1"/>
    </source>
</evidence>
<dbReference type="GO" id="GO:0090734">
    <property type="term" value="C:site of DNA damage"/>
    <property type="evidence" value="ECO:0007669"/>
    <property type="project" value="TreeGrafter"/>
</dbReference>
<feature type="compositionally biased region" description="Polar residues" evidence="4">
    <location>
        <begin position="108"/>
        <end position="121"/>
    </location>
</feature>
<keyword evidence="2" id="KW-0862">Zinc</keyword>
<name>A0A146LD20_LYGHE</name>